<keyword evidence="1" id="KW-1133">Transmembrane helix</keyword>
<sequence>MDLAHKLSTAATSVSSVFSPGTLLAVVFITLLIYQLSAAALSMSISRSRAKRHRKHRQKRKHNLPSGPGFIFCRDESHNDIHPSHFMAERWDFFIKNALRQVSPGFDKAEVDRAFSRIFVAAAESVEELPLTSCSSIFDRLLRVFLVGTPLGHQLFTRSATPILHHEETFTARAIDKLCGKKPFDKPNEMFASCNQEQLTQVMGQMCRHEQVT</sequence>
<keyword evidence="1" id="KW-0812">Transmembrane</keyword>
<evidence type="ECO:0000313" key="3">
    <source>
        <dbReference type="Proteomes" id="UP000295703"/>
    </source>
</evidence>
<feature type="transmembrane region" description="Helical" evidence="1">
    <location>
        <begin position="23"/>
        <end position="45"/>
    </location>
</feature>
<keyword evidence="1" id="KW-0472">Membrane</keyword>
<accession>A0A4R8R5C9</accession>
<evidence type="ECO:0000313" key="2">
    <source>
        <dbReference type="EMBL" id="TDZ48387.1"/>
    </source>
</evidence>
<name>A0A4R8R5C9_COLTR</name>
<reference evidence="2 3" key="1">
    <citation type="submission" date="2018-12" db="EMBL/GenBank/DDBJ databases">
        <title>Genome sequence and assembly of Colletotrichum trifolii.</title>
        <authorList>
            <person name="Gan P."/>
            <person name="Shirasu K."/>
        </authorList>
    </citation>
    <scope>NUCLEOTIDE SEQUENCE [LARGE SCALE GENOMIC DNA]</scope>
    <source>
        <strain evidence="2 3">543-2</strain>
    </source>
</reference>
<keyword evidence="3" id="KW-1185">Reference proteome</keyword>
<protein>
    <submittedName>
        <fullName evidence="2">Uncharacterized protein</fullName>
    </submittedName>
</protein>
<evidence type="ECO:0000256" key="1">
    <source>
        <dbReference type="SAM" id="Phobius"/>
    </source>
</evidence>
<comment type="caution">
    <text evidence="2">The sequence shown here is derived from an EMBL/GenBank/DDBJ whole genome shotgun (WGS) entry which is preliminary data.</text>
</comment>
<dbReference type="Proteomes" id="UP000295703">
    <property type="component" value="Unassembled WGS sequence"/>
</dbReference>
<gene>
    <name evidence="2" type="ORF">CTRI78_v008225</name>
</gene>
<organism evidence="2 3">
    <name type="scientific">Colletotrichum trifolii</name>
    <dbReference type="NCBI Taxonomy" id="5466"/>
    <lineage>
        <taxon>Eukaryota</taxon>
        <taxon>Fungi</taxon>
        <taxon>Dikarya</taxon>
        <taxon>Ascomycota</taxon>
        <taxon>Pezizomycotina</taxon>
        <taxon>Sordariomycetes</taxon>
        <taxon>Hypocreomycetidae</taxon>
        <taxon>Glomerellales</taxon>
        <taxon>Glomerellaceae</taxon>
        <taxon>Colletotrichum</taxon>
        <taxon>Colletotrichum orbiculare species complex</taxon>
    </lineage>
</organism>
<dbReference type="AlphaFoldDB" id="A0A4R8R5C9"/>
<proteinExistence type="predicted"/>
<dbReference type="EMBL" id="RYZW01000097">
    <property type="protein sequence ID" value="TDZ48387.1"/>
    <property type="molecule type" value="Genomic_DNA"/>
</dbReference>